<dbReference type="GO" id="GO:0050525">
    <property type="term" value="F:cutinase activity"/>
    <property type="evidence" value="ECO:0007669"/>
    <property type="project" value="UniProtKB-UniRule"/>
</dbReference>
<dbReference type="InterPro" id="IPR011150">
    <property type="entry name" value="Cutinase_monf"/>
</dbReference>
<keyword evidence="6 12" id="KW-0732">Signal</keyword>
<evidence type="ECO:0000256" key="5">
    <source>
        <dbReference type="ARBA" id="ARBA00022525"/>
    </source>
</evidence>
<dbReference type="PANTHER" id="PTHR48250:SF3">
    <property type="entry name" value="CUTINASE 1-RELATED"/>
    <property type="match status" value="1"/>
</dbReference>
<evidence type="ECO:0000256" key="1">
    <source>
        <dbReference type="ARBA" id="ARBA00004613"/>
    </source>
</evidence>
<dbReference type="Proteomes" id="UP000325945">
    <property type="component" value="Unassembled WGS sequence"/>
</dbReference>
<name>A0A5N6WT77_9EURO</name>
<comment type="similarity">
    <text evidence="2 12">Belongs to the cutinase family.</text>
</comment>
<dbReference type="SUPFAM" id="SSF53474">
    <property type="entry name" value="alpha/beta-Hydrolases"/>
    <property type="match status" value="1"/>
</dbReference>
<evidence type="ECO:0000313" key="13">
    <source>
        <dbReference type="EMBL" id="KAE8323852.1"/>
    </source>
</evidence>
<organism evidence="13 14">
    <name type="scientific">Aspergillus sergii</name>
    <dbReference type="NCBI Taxonomy" id="1034303"/>
    <lineage>
        <taxon>Eukaryota</taxon>
        <taxon>Fungi</taxon>
        <taxon>Dikarya</taxon>
        <taxon>Ascomycota</taxon>
        <taxon>Pezizomycotina</taxon>
        <taxon>Eurotiomycetes</taxon>
        <taxon>Eurotiomycetidae</taxon>
        <taxon>Eurotiales</taxon>
        <taxon>Aspergillaceae</taxon>
        <taxon>Aspergillus</taxon>
        <taxon>Aspergillus subgen. Circumdati</taxon>
    </lineage>
</organism>
<feature type="active site" evidence="10">
    <location>
        <position position="185"/>
    </location>
</feature>
<comment type="catalytic activity">
    <reaction evidence="9 12">
        <text>cutin + H2O = cutin monomers.</text>
        <dbReference type="EC" id="3.1.1.74"/>
    </reaction>
</comment>
<evidence type="ECO:0000256" key="3">
    <source>
        <dbReference type="ARBA" id="ARBA00013095"/>
    </source>
</evidence>
<dbReference type="Gene3D" id="3.40.50.1820">
    <property type="entry name" value="alpha/beta hydrolase"/>
    <property type="match status" value="1"/>
</dbReference>
<feature type="disulfide bond" evidence="11">
    <location>
        <begin position="181"/>
        <end position="188"/>
    </location>
</feature>
<keyword evidence="5 12" id="KW-0964">Secreted</keyword>
<dbReference type="Pfam" id="PF01083">
    <property type="entry name" value="Cutinase"/>
    <property type="match status" value="1"/>
</dbReference>
<keyword evidence="8 11" id="KW-1015">Disulfide bond</keyword>
<feature type="active site" description="Proton donor/acceptor" evidence="10">
    <location>
        <position position="198"/>
    </location>
</feature>
<feature type="disulfide bond" evidence="11">
    <location>
        <begin position="41"/>
        <end position="119"/>
    </location>
</feature>
<feature type="chain" id="PRO_5031597294" description="Cutinase" evidence="12">
    <location>
        <begin position="19"/>
        <end position="224"/>
    </location>
</feature>
<comment type="subcellular location">
    <subcellularLocation>
        <location evidence="1 12">Secreted</location>
    </subcellularLocation>
</comment>
<dbReference type="SMART" id="SM01110">
    <property type="entry name" value="Cutinase"/>
    <property type="match status" value="1"/>
</dbReference>
<evidence type="ECO:0000313" key="14">
    <source>
        <dbReference type="Proteomes" id="UP000325945"/>
    </source>
</evidence>
<dbReference type="PANTHER" id="PTHR48250">
    <property type="entry name" value="CUTINASE 2-RELATED"/>
    <property type="match status" value="1"/>
</dbReference>
<accession>A0A5N6WT77</accession>
<feature type="active site" description="Nucleophile" evidence="10">
    <location>
        <position position="130"/>
    </location>
</feature>
<dbReference type="InterPro" id="IPR029058">
    <property type="entry name" value="AB_hydrolase_fold"/>
</dbReference>
<gene>
    <name evidence="13" type="ORF">BDV39DRAFT_195627</name>
</gene>
<dbReference type="GO" id="GO:0016052">
    <property type="term" value="P:carbohydrate catabolic process"/>
    <property type="evidence" value="ECO:0007669"/>
    <property type="project" value="TreeGrafter"/>
</dbReference>
<keyword evidence="4 12" id="KW-0719">Serine esterase</keyword>
<feature type="signal peptide" evidence="12">
    <location>
        <begin position="1"/>
        <end position="18"/>
    </location>
</feature>
<proteinExistence type="inferred from homology"/>
<dbReference type="EMBL" id="ML741825">
    <property type="protein sequence ID" value="KAE8323852.1"/>
    <property type="molecule type" value="Genomic_DNA"/>
</dbReference>
<keyword evidence="14" id="KW-1185">Reference proteome</keyword>
<evidence type="ECO:0000256" key="11">
    <source>
        <dbReference type="PIRSR" id="PIRSR611150-2"/>
    </source>
</evidence>
<dbReference type="InterPro" id="IPR043580">
    <property type="entry name" value="CUTINASE_1"/>
</dbReference>
<evidence type="ECO:0000256" key="10">
    <source>
        <dbReference type="PIRSR" id="PIRSR611150-1"/>
    </source>
</evidence>
<evidence type="ECO:0000256" key="4">
    <source>
        <dbReference type="ARBA" id="ARBA00022487"/>
    </source>
</evidence>
<evidence type="ECO:0000256" key="2">
    <source>
        <dbReference type="ARBA" id="ARBA00007534"/>
    </source>
</evidence>
<dbReference type="FunFam" id="3.40.50.1820:FF:000235">
    <property type="entry name" value="Cutinase 1"/>
    <property type="match status" value="1"/>
</dbReference>
<dbReference type="EC" id="3.1.1.74" evidence="3 12"/>
<protein>
    <recommendedName>
        <fullName evidence="3 12">Cutinase</fullName>
        <ecNumber evidence="3 12">3.1.1.74</ecNumber>
    </recommendedName>
</protein>
<reference evidence="14" key="1">
    <citation type="submission" date="2019-04" db="EMBL/GenBank/DDBJ databases">
        <title>Friends and foes A comparative genomics studyof 23 Aspergillus species from section Flavi.</title>
        <authorList>
            <consortium name="DOE Joint Genome Institute"/>
            <person name="Kjaerbolling I."/>
            <person name="Vesth T."/>
            <person name="Frisvad J.C."/>
            <person name="Nybo J.L."/>
            <person name="Theobald S."/>
            <person name="Kildgaard S."/>
            <person name="Isbrandt T."/>
            <person name="Kuo A."/>
            <person name="Sato A."/>
            <person name="Lyhne E.K."/>
            <person name="Kogle M.E."/>
            <person name="Wiebenga A."/>
            <person name="Kun R.S."/>
            <person name="Lubbers R.J."/>
            <person name="Makela M.R."/>
            <person name="Barry K."/>
            <person name="Chovatia M."/>
            <person name="Clum A."/>
            <person name="Daum C."/>
            <person name="Haridas S."/>
            <person name="He G."/>
            <person name="LaButti K."/>
            <person name="Lipzen A."/>
            <person name="Mondo S."/>
            <person name="Riley R."/>
            <person name="Salamov A."/>
            <person name="Simmons B.A."/>
            <person name="Magnuson J.K."/>
            <person name="Henrissat B."/>
            <person name="Mortensen U.H."/>
            <person name="Larsen T.O."/>
            <person name="Devries R.P."/>
            <person name="Grigoriev I.V."/>
            <person name="Machida M."/>
            <person name="Baker S.E."/>
            <person name="Andersen M.R."/>
        </authorList>
    </citation>
    <scope>NUCLEOTIDE SEQUENCE [LARGE SCALE GENOMIC DNA]</scope>
    <source>
        <strain evidence="14">CBS 130017</strain>
    </source>
</reference>
<evidence type="ECO:0000256" key="6">
    <source>
        <dbReference type="ARBA" id="ARBA00022729"/>
    </source>
</evidence>
<dbReference type="InterPro" id="IPR000675">
    <property type="entry name" value="Cutinase/axe"/>
</dbReference>
<evidence type="ECO:0000256" key="7">
    <source>
        <dbReference type="ARBA" id="ARBA00022801"/>
    </source>
</evidence>
<dbReference type="GO" id="GO:0005576">
    <property type="term" value="C:extracellular region"/>
    <property type="evidence" value="ECO:0007669"/>
    <property type="project" value="UniProtKB-SubCell"/>
</dbReference>
<evidence type="ECO:0000256" key="8">
    <source>
        <dbReference type="ARBA" id="ARBA00023157"/>
    </source>
</evidence>
<evidence type="ECO:0000256" key="9">
    <source>
        <dbReference type="ARBA" id="ARBA00034045"/>
    </source>
</evidence>
<evidence type="ECO:0000256" key="12">
    <source>
        <dbReference type="RuleBase" id="RU361263"/>
    </source>
</evidence>
<sequence>MYYWLCVILFISLVAASARDIQDHQFLGFEEGDELRKSGSCKDITLIFARGTFQPGLLGLLVGPQLCDALKRSYSGTVACQGVGPEYTADLASNLLPGGTSAAAISEAKELFEQAAFQCPHTSIVAGGYSQGAAVMHGSIPTLSDQIKDRIKGVVMFGDSRQQQSHNRIDHFSEQKVKFYCDEHDGICQNSISLSLSHYEYGSKAEDASQWLLSQVNSTNQNVG</sequence>
<dbReference type="PRINTS" id="PR00129">
    <property type="entry name" value="CUTINASE"/>
</dbReference>
<dbReference type="AlphaFoldDB" id="A0A5N6WT77"/>
<comment type="function">
    <text evidence="12">Catalyzes the hydrolysis of complex carboxylic polyesters found in the cell wall of plants. Degrades cutin, a macromolecule that forms the structure of the plant cuticle.</text>
</comment>
<dbReference type="PROSITE" id="PS00155">
    <property type="entry name" value="CUTINASE_1"/>
    <property type="match status" value="1"/>
</dbReference>
<keyword evidence="7 12" id="KW-0378">Hydrolase</keyword>